<dbReference type="Pfam" id="PF13274">
    <property type="entry name" value="SocA_Panacea"/>
    <property type="match status" value="1"/>
</dbReference>
<dbReference type="Proteomes" id="UP000824410">
    <property type="component" value="Unassembled WGS sequence"/>
</dbReference>
<feature type="domain" description="Antitoxin SocA-like Panacea" evidence="1">
    <location>
        <begin position="29"/>
        <end position="142"/>
    </location>
</feature>
<name>A0AAP2JYH9_PRORE</name>
<proteinExistence type="predicted"/>
<sequence>MAYSAVAVANAFIQRAMDGKIPDLTPMKLQKLMFYAQSWSLKIYDEELIDDHFRKWQYGPVIQDLYFKLKDYGANQITRFASVSNSYFDTAKDGDILFEVVEPHIPDSDSKSWVLIDKIINVYGSFSAVQLSKMTHLPDTAWAKTKRIGDVMSSDLLKESIGK</sequence>
<reference evidence="2" key="1">
    <citation type="submission" date="2019-02" db="EMBL/GenBank/DDBJ databases">
        <title>Genomic characterization of isolates from hospital effluents in KZN, South Africa.</title>
        <authorList>
            <person name="Ntshobeni N."/>
            <person name="Allam M."/>
            <person name="Ismail A."/>
            <person name="Amoako D."/>
            <person name="Essack S."/>
            <person name="Chenia H."/>
        </authorList>
    </citation>
    <scope>NUCLEOTIDE SEQUENCE</scope>
    <source>
        <strain evidence="2">AFE97_S1</strain>
    </source>
</reference>
<protein>
    <submittedName>
        <fullName evidence="2">DUF4065 domain-containing protein</fullName>
    </submittedName>
</protein>
<comment type="caution">
    <text evidence="2">The sequence shown here is derived from an EMBL/GenBank/DDBJ whole genome shotgun (WGS) entry which is preliminary data.</text>
</comment>
<evidence type="ECO:0000313" key="3">
    <source>
        <dbReference type="Proteomes" id="UP000824410"/>
    </source>
</evidence>
<dbReference type="AlphaFoldDB" id="A0AAP2JYH9"/>
<organism evidence="2 3">
    <name type="scientific">Providencia rettgeri</name>
    <dbReference type="NCBI Taxonomy" id="587"/>
    <lineage>
        <taxon>Bacteria</taxon>
        <taxon>Pseudomonadati</taxon>
        <taxon>Pseudomonadota</taxon>
        <taxon>Gammaproteobacteria</taxon>
        <taxon>Enterobacterales</taxon>
        <taxon>Morganellaceae</taxon>
        <taxon>Providencia</taxon>
    </lineage>
</organism>
<evidence type="ECO:0000259" key="1">
    <source>
        <dbReference type="Pfam" id="PF13274"/>
    </source>
</evidence>
<evidence type="ECO:0000313" key="2">
    <source>
        <dbReference type="EMBL" id="MBX6980454.1"/>
    </source>
</evidence>
<dbReference type="RefSeq" id="WP_131679890.1">
    <property type="nucleotide sequence ID" value="NZ_JAGKMH010000021.1"/>
</dbReference>
<dbReference type="InterPro" id="IPR025272">
    <property type="entry name" value="SocA_Panacea"/>
</dbReference>
<dbReference type="EMBL" id="SHDO01000010">
    <property type="protein sequence ID" value="MBX6980454.1"/>
    <property type="molecule type" value="Genomic_DNA"/>
</dbReference>
<gene>
    <name evidence="2" type="ORF">EX242_09285</name>
</gene>
<accession>A0AAP2JYH9</accession>